<dbReference type="Proteomes" id="UP000550401">
    <property type="component" value="Unassembled WGS sequence"/>
</dbReference>
<organism evidence="1 2">
    <name type="scientific">Dokdonella fugitiva</name>
    <dbReference type="NCBI Taxonomy" id="328517"/>
    <lineage>
        <taxon>Bacteria</taxon>
        <taxon>Pseudomonadati</taxon>
        <taxon>Pseudomonadota</taxon>
        <taxon>Gammaproteobacteria</taxon>
        <taxon>Lysobacterales</taxon>
        <taxon>Rhodanobacteraceae</taxon>
        <taxon>Dokdonella</taxon>
    </lineage>
</organism>
<protein>
    <submittedName>
        <fullName evidence="1">Uncharacterized protein</fullName>
    </submittedName>
</protein>
<keyword evidence="2" id="KW-1185">Reference proteome</keyword>
<evidence type="ECO:0000313" key="1">
    <source>
        <dbReference type="EMBL" id="MBA8886247.1"/>
    </source>
</evidence>
<gene>
    <name evidence="1" type="ORF">FHW12_000438</name>
</gene>
<reference evidence="1 2" key="1">
    <citation type="submission" date="2020-07" db="EMBL/GenBank/DDBJ databases">
        <title>Genomic Encyclopedia of Type Strains, Phase IV (KMG-V): Genome sequencing to study the core and pangenomes of soil and plant-associated prokaryotes.</title>
        <authorList>
            <person name="Whitman W."/>
        </authorList>
    </citation>
    <scope>NUCLEOTIDE SEQUENCE [LARGE SCALE GENOMIC DNA]</scope>
    <source>
        <strain evidence="1 2">RH2WT43</strain>
    </source>
</reference>
<name>A0A839EPK8_9GAMM</name>
<accession>A0A839EPK8</accession>
<comment type="caution">
    <text evidence="1">The sequence shown here is derived from an EMBL/GenBank/DDBJ whole genome shotgun (WGS) entry which is preliminary data.</text>
</comment>
<proteinExistence type="predicted"/>
<sequence length="50" mass="5834">MQHEAIAAGHPHFAHVTNIAQRVSNVIRGYRFRRHPMPPDQVQWTRAIYA</sequence>
<dbReference type="AlphaFoldDB" id="A0A839EPK8"/>
<dbReference type="EMBL" id="JACGXL010000001">
    <property type="protein sequence ID" value="MBA8886247.1"/>
    <property type="molecule type" value="Genomic_DNA"/>
</dbReference>
<evidence type="ECO:0000313" key="2">
    <source>
        <dbReference type="Proteomes" id="UP000550401"/>
    </source>
</evidence>